<gene>
    <name evidence="1" type="ORF">LTR37_001649</name>
</gene>
<name>A0ACC3NVR6_9PEZI</name>
<dbReference type="Proteomes" id="UP001281147">
    <property type="component" value="Unassembled WGS sequence"/>
</dbReference>
<reference evidence="1" key="1">
    <citation type="submission" date="2023-07" db="EMBL/GenBank/DDBJ databases">
        <title>Black Yeasts Isolated from many extreme environments.</title>
        <authorList>
            <person name="Coleine C."/>
            <person name="Stajich J.E."/>
            <person name="Selbmann L."/>
        </authorList>
    </citation>
    <scope>NUCLEOTIDE SEQUENCE</scope>
    <source>
        <strain evidence="1">CCFEE 5714</strain>
    </source>
</reference>
<sequence>MATYNVDITSKALKSLTAGLGFTSLGTRSWGASSNNLGQDLIAMHCDFDTTADRRAVRVVTHYLYNESGNWFLTGDGGSEMNERYIRVVVDVEAGSKTAERKEELLKRIVDVCVQYEGKKADECEFEAMVKEDWKGAGSFSLHENLEGARFEKSSASTHMY</sequence>
<dbReference type="EMBL" id="JAUTXU010000008">
    <property type="protein sequence ID" value="KAK3723768.1"/>
    <property type="molecule type" value="Genomic_DNA"/>
</dbReference>
<evidence type="ECO:0000313" key="1">
    <source>
        <dbReference type="EMBL" id="KAK3723768.1"/>
    </source>
</evidence>
<accession>A0ACC3NVR6</accession>
<proteinExistence type="predicted"/>
<evidence type="ECO:0000313" key="2">
    <source>
        <dbReference type="Proteomes" id="UP001281147"/>
    </source>
</evidence>
<protein>
    <submittedName>
        <fullName evidence="1">Uncharacterized protein</fullName>
    </submittedName>
</protein>
<organism evidence="1 2">
    <name type="scientific">Vermiconidia calcicola</name>
    <dbReference type="NCBI Taxonomy" id="1690605"/>
    <lineage>
        <taxon>Eukaryota</taxon>
        <taxon>Fungi</taxon>
        <taxon>Dikarya</taxon>
        <taxon>Ascomycota</taxon>
        <taxon>Pezizomycotina</taxon>
        <taxon>Dothideomycetes</taxon>
        <taxon>Dothideomycetidae</taxon>
        <taxon>Mycosphaerellales</taxon>
        <taxon>Extremaceae</taxon>
        <taxon>Vermiconidia</taxon>
    </lineage>
</organism>
<keyword evidence="2" id="KW-1185">Reference proteome</keyword>
<comment type="caution">
    <text evidence="1">The sequence shown here is derived from an EMBL/GenBank/DDBJ whole genome shotgun (WGS) entry which is preliminary data.</text>
</comment>